<dbReference type="AlphaFoldDB" id="Q10Y65"/>
<dbReference type="SUPFAM" id="SSF51569">
    <property type="entry name" value="Aldolase"/>
    <property type="match status" value="1"/>
</dbReference>
<keyword evidence="5 9" id="KW-0808">Transferase</keyword>
<reference evidence="9" key="1">
    <citation type="submission" date="2006-06" db="EMBL/GenBank/DDBJ databases">
        <title>Complete sequence of Trichodesmium erythraeum IMS101.</title>
        <authorList>
            <consortium name="US DOE Joint Genome Institute"/>
            <person name="Copeland A."/>
            <person name="Lucas S."/>
            <person name="Lapidus A."/>
            <person name="Barry K."/>
            <person name="Detter J.C."/>
            <person name="Glavina del Rio T."/>
            <person name="Hammon N."/>
            <person name="Israni S."/>
            <person name="Dalin E."/>
            <person name="Tice H."/>
            <person name="Pitluck S."/>
            <person name="Kiss H."/>
            <person name="Munk A.C."/>
            <person name="Brettin T."/>
            <person name="Bruce D."/>
            <person name="Han C."/>
            <person name="Tapia R."/>
            <person name="Gilna P."/>
            <person name="Schmutz J."/>
            <person name="Larimer F."/>
            <person name="Land M."/>
            <person name="Hauser L."/>
            <person name="Kyrpides N."/>
            <person name="Kim E."/>
            <person name="Richardson P."/>
        </authorList>
    </citation>
    <scope>NUCLEOTIDE SEQUENCE [LARGE SCALE GENOMIC DNA]</scope>
    <source>
        <strain evidence="9">IMS101</strain>
    </source>
</reference>
<dbReference type="GO" id="GO:0005829">
    <property type="term" value="C:cytosol"/>
    <property type="evidence" value="ECO:0007669"/>
    <property type="project" value="TreeGrafter"/>
</dbReference>
<dbReference type="KEGG" id="ter:Tery_3757"/>
<dbReference type="InterPro" id="IPR013785">
    <property type="entry name" value="Aldolase_TIM"/>
</dbReference>
<dbReference type="eggNOG" id="COG0119">
    <property type="taxonomic scope" value="Bacteria"/>
</dbReference>
<keyword evidence="7" id="KW-0100">Branched-chain amino acid biosynthesis</keyword>
<dbReference type="Pfam" id="PF00682">
    <property type="entry name" value="HMGL-like"/>
    <property type="match status" value="1"/>
</dbReference>
<name>Q10Y65_TRIEI</name>
<feature type="domain" description="Pyruvate carboxyltransferase" evidence="8">
    <location>
        <begin position="2"/>
        <end position="253"/>
    </location>
</feature>
<evidence type="ECO:0000259" key="8">
    <source>
        <dbReference type="PROSITE" id="PS50991"/>
    </source>
</evidence>
<keyword evidence="3" id="KW-0963">Cytoplasm</keyword>
<dbReference type="PROSITE" id="PS50991">
    <property type="entry name" value="PYR_CT"/>
    <property type="match status" value="1"/>
</dbReference>
<dbReference type="GO" id="GO:0009098">
    <property type="term" value="P:L-leucine biosynthetic process"/>
    <property type="evidence" value="ECO:0007669"/>
    <property type="project" value="TreeGrafter"/>
</dbReference>
<comment type="pathway">
    <text evidence="1">Amino-acid biosynthesis; L-leucine biosynthesis; L-leucine from 3-methyl-2-oxobutanoate: step 1/4.</text>
</comment>
<dbReference type="EC" id="2.3.3.13" evidence="2"/>
<dbReference type="InterPro" id="IPR002034">
    <property type="entry name" value="AIPM/Hcit_synth_CS"/>
</dbReference>
<dbReference type="HOGENOM" id="CLU_048848_0_0_3"/>
<keyword evidence="4" id="KW-0028">Amino-acid biosynthesis</keyword>
<evidence type="ECO:0000256" key="2">
    <source>
        <dbReference type="ARBA" id="ARBA00012973"/>
    </source>
</evidence>
<dbReference type="PANTHER" id="PTHR10277:SF9">
    <property type="entry name" value="2-ISOPROPYLMALATE SYNTHASE 1, CHLOROPLASTIC-RELATED"/>
    <property type="match status" value="1"/>
</dbReference>
<protein>
    <recommendedName>
        <fullName evidence="2">2-isopropylmalate synthase</fullName>
        <ecNumber evidence="2">2.3.3.13</ecNumber>
    </recommendedName>
</protein>
<dbReference type="Gene3D" id="3.20.20.70">
    <property type="entry name" value="Aldolase class I"/>
    <property type="match status" value="1"/>
</dbReference>
<dbReference type="Gene3D" id="4.10.430.20">
    <property type="match status" value="1"/>
</dbReference>
<evidence type="ECO:0000256" key="6">
    <source>
        <dbReference type="ARBA" id="ARBA00023211"/>
    </source>
</evidence>
<dbReference type="OrthoDB" id="570404at2"/>
<dbReference type="GO" id="GO:0003852">
    <property type="term" value="F:2-isopropylmalate synthase activity"/>
    <property type="evidence" value="ECO:0007669"/>
    <property type="project" value="UniProtKB-EC"/>
</dbReference>
<evidence type="ECO:0000256" key="3">
    <source>
        <dbReference type="ARBA" id="ARBA00022490"/>
    </source>
</evidence>
<dbReference type="STRING" id="203124.Tery_3757"/>
<dbReference type="PANTHER" id="PTHR10277">
    <property type="entry name" value="HOMOCITRATE SYNTHASE-RELATED"/>
    <property type="match status" value="1"/>
</dbReference>
<dbReference type="InterPro" id="IPR050073">
    <property type="entry name" value="2-IPM_HCS-like"/>
</dbReference>
<evidence type="ECO:0000256" key="4">
    <source>
        <dbReference type="ARBA" id="ARBA00022605"/>
    </source>
</evidence>
<evidence type="ECO:0000313" key="9">
    <source>
        <dbReference type="EMBL" id="ABG52809.1"/>
    </source>
</evidence>
<sequence>MVQIVDSTLREGRQTAPGINFSWEQSLKIAKLLHSLGIDIIEVCHPVVSIEQKQIVREIVASNLCPVIAHARANLADIEAVKETSAQWVGIFLGINEETRLTRARWTISKIFNCIKESVMYAKTLGLKVRYTAEDASRTDYCLLKSVYSVAIEAGADCICFSDTVGIMEPNEVTETIEKLKSDFSTVPLEVHFHNDRGLAMANALAASDAGAERISSSVNGLGERCGITDTLGLLVNLYYKGLRSLPSGEIIQRTSKYVAAFSRYPVNFNQPISGGNAFIHTAHLHQKAVKRDPSSYSWILPEYVGKTMELSGKSIPSVHSLFLTPIVKCASELGYHRYGDSVGHLMIDECMVPNCRQSCIVREIRVVEEKPLAYVDVQTLYVDSLFLFLGHELGMKGLQVEVCLGQVVQKIDSPASVFIPAGVAHTYRILNGSGFCINHVLSGSYNDSLLEPLDISSNSYS</sequence>
<evidence type="ECO:0000256" key="7">
    <source>
        <dbReference type="ARBA" id="ARBA00023304"/>
    </source>
</evidence>
<evidence type="ECO:0000256" key="1">
    <source>
        <dbReference type="ARBA" id="ARBA00004689"/>
    </source>
</evidence>
<proteinExistence type="predicted"/>
<dbReference type="EMBL" id="CP000393">
    <property type="protein sequence ID" value="ABG52809.1"/>
    <property type="molecule type" value="Genomic_DNA"/>
</dbReference>
<organism evidence="9">
    <name type="scientific">Trichodesmium erythraeum (strain IMS101)</name>
    <dbReference type="NCBI Taxonomy" id="203124"/>
    <lineage>
        <taxon>Bacteria</taxon>
        <taxon>Bacillati</taxon>
        <taxon>Cyanobacteriota</taxon>
        <taxon>Cyanophyceae</taxon>
        <taxon>Oscillatoriophycideae</taxon>
        <taxon>Oscillatoriales</taxon>
        <taxon>Microcoleaceae</taxon>
        <taxon>Trichodesmium</taxon>
    </lineage>
</organism>
<accession>Q10Y65</accession>
<keyword evidence="6" id="KW-0464">Manganese</keyword>
<evidence type="ECO:0000256" key="5">
    <source>
        <dbReference type="ARBA" id="ARBA00022679"/>
    </source>
</evidence>
<keyword evidence="9" id="KW-0012">Acyltransferase</keyword>
<dbReference type="RefSeq" id="WP_011613140.1">
    <property type="nucleotide sequence ID" value="NC_008312.1"/>
</dbReference>
<dbReference type="InterPro" id="IPR000891">
    <property type="entry name" value="PYR_CT"/>
</dbReference>
<gene>
    <name evidence="9" type="ordered locus">Tery_3757</name>
</gene>
<dbReference type="PROSITE" id="PS00816">
    <property type="entry name" value="AIPM_HOMOCIT_SYNTH_2"/>
    <property type="match status" value="1"/>
</dbReference>